<comment type="caution">
    <text evidence="5">The sequence shown here is derived from an EMBL/GenBank/DDBJ whole genome shotgun (WGS) entry which is preliminary data.</text>
</comment>
<dbReference type="EMBL" id="LPXH01000016">
    <property type="protein sequence ID" value="KUF42196.1"/>
    <property type="molecule type" value="Genomic_DNA"/>
</dbReference>
<dbReference type="CDD" id="cd00761">
    <property type="entry name" value="Glyco_tranf_GTA_type"/>
    <property type="match status" value="1"/>
</dbReference>
<dbReference type="InterPro" id="IPR029044">
    <property type="entry name" value="Nucleotide-diphossugar_trans"/>
</dbReference>
<comment type="similarity">
    <text evidence="1">Belongs to the glycosyltransferase 2 family.</text>
</comment>
<evidence type="ECO:0000256" key="2">
    <source>
        <dbReference type="ARBA" id="ARBA00022676"/>
    </source>
</evidence>
<dbReference type="PANTHER" id="PTHR43685">
    <property type="entry name" value="GLYCOSYLTRANSFERASE"/>
    <property type="match status" value="1"/>
</dbReference>
<dbReference type="GO" id="GO:0016757">
    <property type="term" value="F:glycosyltransferase activity"/>
    <property type="evidence" value="ECO:0007669"/>
    <property type="project" value="UniProtKB-KW"/>
</dbReference>
<keyword evidence="3 5" id="KW-0808">Transferase</keyword>
<dbReference type="Proteomes" id="UP000053300">
    <property type="component" value="Unassembled WGS sequence"/>
</dbReference>
<evidence type="ECO:0000256" key="3">
    <source>
        <dbReference type="ARBA" id="ARBA00022679"/>
    </source>
</evidence>
<dbReference type="InterPro" id="IPR001173">
    <property type="entry name" value="Glyco_trans_2-like"/>
</dbReference>
<keyword evidence="2" id="KW-0328">Glycosyltransferase</keyword>
<dbReference type="PANTHER" id="PTHR43685:SF5">
    <property type="entry name" value="GLYCOSYLTRANSFERASE EPSE-RELATED"/>
    <property type="match status" value="1"/>
</dbReference>
<evidence type="ECO:0000259" key="4">
    <source>
        <dbReference type="Pfam" id="PF00535"/>
    </source>
</evidence>
<gene>
    <name evidence="5" type="ORF">AS359_00225</name>
</gene>
<evidence type="ECO:0000313" key="6">
    <source>
        <dbReference type="Proteomes" id="UP000053300"/>
    </source>
</evidence>
<proteinExistence type="inferred from homology"/>
<reference evidence="5 6" key="1">
    <citation type="submission" date="2015-12" db="EMBL/GenBank/DDBJ databases">
        <title>Complete genome sequence of a multi-drug resistant strain Acidovorax sp. 12322-1.</title>
        <authorList>
            <person name="Ming D."/>
            <person name="Wang M."/>
            <person name="Hu S."/>
            <person name="Zhou Y."/>
            <person name="Jiang T."/>
        </authorList>
    </citation>
    <scope>NUCLEOTIDE SEQUENCE [LARGE SCALE GENOMIC DNA]</scope>
    <source>
        <strain evidence="5 6">12322-1</strain>
    </source>
</reference>
<dbReference type="SUPFAM" id="SSF53448">
    <property type="entry name" value="Nucleotide-diphospho-sugar transferases"/>
    <property type="match status" value="1"/>
</dbReference>
<dbReference type="Gene3D" id="3.90.550.10">
    <property type="entry name" value="Spore Coat Polysaccharide Biosynthesis Protein SpsA, Chain A"/>
    <property type="match status" value="1"/>
</dbReference>
<evidence type="ECO:0000313" key="5">
    <source>
        <dbReference type="EMBL" id="KUF42196.1"/>
    </source>
</evidence>
<dbReference type="Pfam" id="PF00535">
    <property type="entry name" value="Glycos_transf_2"/>
    <property type="match status" value="1"/>
</dbReference>
<keyword evidence="6" id="KW-1185">Reference proteome</keyword>
<sequence length="491" mass="54239">MGLKQSLQTLLYVVRGDYLRALAAANNKHSAWNTAWKLRAYYRLRMYAKAAGFYSSTHIQKNILLEPLLVSLAACGRYEDVQAALLRVDVHQLPLRLRCQLSRRLAPFMPDVALQLLGGVEAAVPPTLWASLLLKTGRHAQAEQVIAQALDRGGLKRYPELGLYQTMAQVTAPQEQLARLNAFLQVHGVPALTLQDTATPPNPCNVAVADALPSMDGPLVTVLMTTFRTGERASVAIQSLLNQTYRNLEIIVVDDASDDATLAHVQAWASRDARVRVLHLPANGGTYLAKSLGLQMARGEFVTCHDSDDWSHPLKIERQVRPLLEDASLVATTSSWLRMRDDGVFYAWLVHPLMRFNPSSPLFRREQVLKRIGAWDLVRTGADSEFHARLKLVFGASAIKDIQQPLALGAHREGSLMTSGDTGYSAAGFSGTRLAYLEAWAQWHIECLRQGKTPALPCDLREWAGYRPFAVPSEIAVPERAVQAALAVLSK</sequence>
<name>A0A0W7Z4N3_9BURK</name>
<feature type="domain" description="Glycosyltransferase 2-like" evidence="4">
    <location>
        <begin position="221"/>
        <end position="332"/>
    </location>
</feature>
<dbReference type="InterPro" id="IPR050834">
    <property type="entry name" value="Glycosyltransf_2"/>
</dbReference>
<protein>
    <submittedName>
        <fullName evidence="5">Glycosyl transferase</fullName>
    </submittedName>
</protein>
<organism evidence="5 6">
    <name type="scientific">Comamonas kerstersii</name>
    <dbReference type="NCBI Taxonomy" id="225992"/>
    <lineage>
        <taxon>Bacteria</taxon>
        <taxon>Pseudomonadati</taxon>
        <taxon>Pseudomonadota</taxon>
        <taxon>Betaproteobacteria</taxon>
        <taxon>Burkholderiales</taxon>
        <taxon>Comamonadaceae</taxon>
        <taxon>Comamonas</taxon>
    </lineage>
</organism>
<evidence type="ECO:0000256" key="1">
    <source>
        <dbReference type="ARBA" id="ARBA00006739"/>
    </source>
</evidence>
<dbReference type="AlphaFoldDB" id="A0A0W7Z4N3"/>
<accession>A0A0W7Z4N3</accession>